<accession>A0A8J3CJ86</accession>
<dbReference type="EMBL" id="BMZG01000013">
    <property type="protein sequence ID" value="GHA78921.1"/>
    <property type="molecule type" value="Genomic_DNA"/>
</dbReference>
<dbReference type="AlphaFoldDB" id="A0A8J3CJ86"/>
<protein>
    <submittedName>
        <fullName evidence="1">Uncharacterized protein</fullName>
    </submittedName>
</protein>
<gene>
    <name evidence="1" type="ORF">GCM10009007_20020</name>
</gene>
<name>A0A8J3CJ86_9BURK</name>
<comment type="caution">
    <text evidence="1">The sequence shown here is derived from an EMBL/GenBank/DDBJ whole genome shotgun (WGS) entry which is preliminary data.</text>
</comment>
<dbReference type="Proteomes" id="UP000614287">
    <property type="component" value="Unassembled WGS sequence"/>
</dbReference>
<reference evidence="1" key="2">
    <citation type="submission" date="2020-09" db="EMBL/GenBank/DDBJ databases">
        <authorList>
            <person name="Sun Q."/>
            <person name="Kim S."/>
        </authorList>
    </citation>
    <scope>NUCLEOTIDE SEQUENCE</scope>
    <source>
        <strain evidence="1">KCTC 32501</strain>
    </source>
</reference>
<keyword evidence="2" id="KW-1185">Reference proteome</keyword>
<evidence type="ECO:0000313" key="1">
    <source>
        <dbReference type="EMBL" id="GHA78921.1"/>
    </source>
</evidence>
<evidence type="ECO:0000313" key="2">
    <source>
        <dbReference type="Proteomes" id="UP000614287"/>
    </source>
</evidence>
<reference evidence="1" key="1">
    <citation type="journal article" date="2014" name="Int. J. Syst. Evol. Microbiol.">
        <title>Complete genome sequence of Corynebacterium casei LMG S-19264T (=DSM 44701T), isolated from a smear-ripened cheese.</title>
        <authorList>
            <consortium name="US DOE Joint Genome Institute (JGI-PGF)"/>
            <person name="Walter F."/>
            <person name="Albersmeier A."/>
            <person name="Kalinowski J."/>
            <person name="Ruckert C."/>
        </authorList>
    </citation>
    <scope>NUCLEOTIDE SEQUENCE</scope>
    <source>
        <strain evidence="1">KCTC 32501</strain>
    </source>
</reference>
<proteinExistence type="predicted"/>
<dbReference type="RefSeq" id="WP_189493828.1">
    <property type="nucleotide sequence ID" value="NZ_BMZG01000013.1"/>
</dbReference>
<organism evidence="1 2">
    <name type="scientific">Formosimonas limnophila</name>
    <dbReference type="NCBI Taxonomy" id="1384487"/>
    <lineage>
        <taxon>Bacteria</taxon>
        <taxon>Pseudomonadati</taxon>
        <taxon>Pseudomonadota</taxon>
        <taxon>Betaproteobacteria</taxon>
        <taxon>Burkholderiales</taxon>
        <taxon>Burkholderiaceae</taxon>
        <taxon>Formosimonas</taxon>
    </lineage>
</organism>
<sequence>MRVYPIPANGTRTVQITIDQLLTVSGDDYALRLPMSFSSSIQNFALSVRSSQKVTATRGLPNVQSNGKNLTFSAKNYVAKDWLAFSIPRKISD</sequence>